<geneLocation type="mitochondrion" evidence="1"/>
<sequence length="99" mass="11090">MIMPHYFAEHELRLALRLFPFSVSRENKKSKPDRPKVSSKCHKLSFRLPVVSLSTPKGQGASTWLGLESESGASRSSTFFSFFPGRAILCETSIEVITN</sequence>
<evidence type="ECO:0000313" key="1">
    <source>
        <dbReference type="EMBL" id="AVP12866.1"/>
    </source>
</evidence>
<dbReference type="GeneID" id="36494075"/>
<organism evidence="1">
    <name type="scientific">Anthoceros angustus</name>
    <name type="common">Hornwort</name>
    <name type="synonym">Anthoceros formosae</name>
    <dbReference type="NCBI Taxonomy" id="48387"/>
    <lineage>
        <taxon>Eukaryota</taxon>
        <taxon>Viridiplantae</taxon>
        <taxon>Streptophyta</taxon>
        <taxon>Embryophyta</taxon>
        <taxon>Anthocerotophyta</taxon>
        <taxon>Anthocerotopsida</taxon>
        <taxon>Anthocerotidae</taxon>
        <taxon>Anthocerotales</taxon>
        <taxon>Anthocerotaceae</taxon>
        <taxon>Anthoceros</taxon>
    </lineage>
</organism>
<dbReference type="EMBL" id="MG029262">
    <property type="protein sequence ID" value="AVP12866.1"/>
    <property type="molecule type" value="Genomic_DNA"/>
</dbReference>
<gene>
    <name evidence="1" type="primary">ORF100</name>
    <name evidence="1" type="ORF">AnanMp34</name>
</gene>
<dbReference type="RefSeq" id="YP_009478068.1">
    <property type="nucleotide sequence ID" value="NC_037476.1"/>
</dbReference>
<name>A0A2P1L4Y2_ANTAG</name>
<proteinExistence type="predicted"/>
<accession>A0A2P1L4Y2</accession>
<keyword evidence="1" id="KW-0496">Mitochondrion</keyword>
<reference evidence="1" key="1">
    <citation type="journal article" date="2018" name="Bryologist">
        <title>Complete mitochondrial genome sequence of Anthoceros angustus: conservative evolution of the mitogenomes in hornworts.</title>
        <authorList>
            <person name="Dong S."/>
            <person name="Xue J."/>
            <person name="Zhang S."/>
            <person name="Zhang L."/>
            <person name="Wu H."/>
            <person name="Chen Z."/>
            <person name="Goffinet B."/>
            <person name="Liu Y."/>
        </authorList>
    </citation>
    <scope>NUCLEOTIDE SEQUENCE</scope>
</reference>
<protein>
    <submittedName>
        <fullName evidence="1">Uncharacterized protein</fullName>
    </submittedName>
</protein>
<dbReference type="AlphaFoldDB" id="A0A2P1L4Y2"/>